<dbReference type="GO" id="GO:0000166">
    <property type="term" value="F:nucleotide binding"/>
    <property type="evidence" value="ECO:0007669"/>
    <property type="project" value="UniProtKB-KW"/>
</dbReference>
<evidence type="ECO:0000256" key="11">
    <source>
        <dbReference type="ARBA" id="ARBA00067136"/>
    </source>
</evidence>
<gene>
    <name evidence="12" type="ORF">GJ700_03595</name>
</gene>
<comment type="cofactor">
    <cofactor evidence="1">
        <name>FMN</name>
        <dbReference type="ChEBI" id="CHEBI:58210"/>
    </cofactor>
</comment>
<dbReference type="GO" id="GO:0051213">
    <property type="term" value="F:dioxygenase activity"/>
    <property type="evidence" value="ECO:0007669"/>
    <property type="project" value="UniProtKB-KW"/>
</dbReference>
<dbReference type="GO" id="GO:0009636">
    <property type="term" value="P:response to toxic substance"/>
    <property type="evidence" value="ECO:0007669"/>
    <property type="project" value="UniProtKB-KW"/>
</dbReference>
<evidence type="ECO:0000256" key="7">
    <source>
        <dbReference type="ARBA" id="ARBA00023002"/>
    </source>
</evidence>
<evidence type="ECO:0000313" key="13">
    <source>
        <dbReference type="Proteomes" id="UP000446768"/>
    </source>
</evidence>
<evidence type="ECO:0000256" key="2">
    <source>
        <dbReference type="ARBA" id="ARBA00009881"/>
    </source>
</evidence>
<proteinExistence type="inferred from homology"/>
<reference evidence="12 13" key="1">
    <citation type="submission" date="2019-11" db="EMBL/GenBank/DDBJ databases">
        <title>Novel species isolated from a subtropical stream in China.</title>
        <authorList>
            <person name="Lu H."/>
        </authorList>
    </citation>
    <scope>NUCLEOTIDE SEQUENCE [LARGE SCALE GENOMIC DNA]</scope>
    <source>
        <strain evidence="12 13">FT92W</strain>
    </source>
</reference>
<dbReference type="CDD" id="cd04730">
    <property type="entry name" value="NPD_like"/>
    <property type="match status" value="1"/>
</dbReference>
<dbReference type="PANTHER" id="PTHR42747:SF3">
    <property type="entry name" value="NITRONATE MONOOXYGENASE-RELATED"/>
    <property type="match status" value="1"/>
</dbReference>
<dbReference type="EMBL" id="WKJJ01000002">
    <property type="protein sequence ID" value="MRV70802.1"/>
    <property type="molecule type" value="Genomic_DNA"/>
</dbReference>
<keyword evidence="7" id="KW-0560">Oxidoreductase</keyword>
<dbReference type="RefSeq" id="WP_154371285.1">
    <property type="nucleotide sequence ID" value="NZ_WKJJ01000002.1"/>
</dbReference>
<keyword evidence="5" id="KW-0288">FMN</keyword>
<evidence type="ECO:0000256" key="4">
    <source>
        <dbReference type="ARBA" id="ARBA00022630"/>
    </source>
</evidence>
<dbReference type="InterPro" id="IPR004136">
    <property type="entry name" value="NMO"/>
</dbReference>
<name>A0A7X2LSC6_9BURK</name>
<dbReference type="InterPro" id="IPR013785">
    <property type="entry name" value="Aldolase_TIM"/>
</dbReference>
<dbReference type="AlphaFoldDB" id="A0A7X2LSC6"/>
<keyword evidence="13" id="KW-1185">Reference proteome</keyword>
<dbReference type="Gene3D" id="3.20.20.70">
    <property type="entry name" value="Aldolase class I"/>
    <property type="match status" value="1"/>
</dbReference>
<keyword evidence="12" id="KW-0223">Dioxygenase</keyword>
<sequence length="348" mass="37221">MTWLSLFEHPIIQGPTAGGANTPEQVAAVSNAGALGSLAGSLLSPDTLRSQVAAIRERTARPFCLNFFVQNIPSPTAEEVALGEKLLRPVLDALGWDKLPMPAKWCEDFHAQFEALIELKPAVASFTFNQLHKEQVSRLQAAGIAVVGTITTVDEALAWQAAGADGVIASGIEAGGHRGTFIGPQKEARLTTFELLPAVVRAVDIPVVAAGGIMRGADIARALAQGAQAVQMGTAFLVTDESAIHPAYKQRLLQAGEHATRQTRAFSGRYARGLDNRFMQLMGPVEDQVPAYPVQNALTGSIRAEAAKRNDTEWMSLWCGTQVHRARSMPAAQLVQTLVNELAEATKQ</sequence>
<evidence type="ECO:0000313" key="12">
    <source>
        <dbReference type="EMBL" id="MRV70802.1"/>
    </source>
</evidence>
<protein>
    <recommendedName>
        <fullName evidence="11">Nitronate monooxygenase</fullName>
    </recommendedName>
    <alternativeName>
        <fullName evidence="9">Propionate 3-nitronate monooxygenase</fullName>
    </alternativeName>
</protein>
<evidence type="ECO:0000256" key="5">
    <source>
        <dbReference type="ARBA" id="ARBA00022643"/>
    </source>
</evidence>
<comment type="caution">
    <text evidence="12">The sequence shown here is derived from an EMBL/GenBank/DDBJ whole genome shotgun (WGS) entry which is preliminary data.</text>
</comment>
<accession>A0A7X2LSC6</accession>
<evidence type="ECO:0000256" key="8">
    <source>
        <dbReference type="ARBA" id="ARBA00023033"/>
    </source>
</evidence>
<evidence type="ECO:0000256" key="10">
    <source>
        <dbReference type="ARBA" id="ARBA00049401"/>
    </source>
</evidence>
<keyword evidence="3" id="KW-0216">Detoxification</keyword>
<organism evidence="12 13">
    <name type="scientific">Pseudoduganella rivuli</name>
    <dbReference type="NCBI Taxonomy" id="2666085"/>
    <lineage>
        <taxon>Bacteria</taxon>
        <taxon>Pseudomonadati</taxon>
        <taxon>Pseudomonadota</taxon>
        <taxon>Betaproteobacteria</taxon>
        <taxon>Burkholderiales</taxon>
        <taxon>Oxalobacteraceae</taxon>
        <taxon>Telluria group</taxon>
        <taxon>Pseudoduganella</taxon>
    </lineage>
</organism>
<dbReference type="Proteomes" id="UP000446768">
    <property type="component" value="Unassembled WGS sequence"/>
</dbReference>
<comment type="similarity">
    <text evidence="2">Belongs to the nitronate monooxygenase family. NMO class I subfamily.</text>
</comment>
<evidence type="ECO:0000256" key="9">
    <source>
        <dbReference type="ARBA" id="ARBA00031155"/>
    </source>
</evidence>
<dbReference type="Pfam" id="PF03060">
    <property type="entry name" value="NMO"/>
    <property type="match status" value="1"/>
</dbReference>
<keyword evidence="8" id="KW-0503">Monooxygenase</keyword>
<dbReference type="SUPFAM" id="SSF51412">
    <property type="entry name" value="Inosine monophosphate dehydrogenase (IMPDH)"/>
    <property type="match status" value="1"/>
</dbReference>
<keyword evidence="6" id="KW-0547">Nucleotide-binding</keyword>
<dbReference type="PANTHER" id="PTHR42747">
    <property type="entry name" value="NITRONATE MONOOXYGENASE-RELATED"/>
    <property type="match status" value="1"/>
</dbReference>
<comment type="catalytic activity">
    <reaction evidence="10">
        <text>3 propionate 3-nitronate + 3 O2 + H2O = 3 3-oxopropanoate + 2 nitrate + nitrite + H2O2 + 3 H(+)</text>
        <dbReference type="Rhea" id="RHEA:57332"/>
        <dbReference type="ChEBI" id="CHEBI:15377"/>
        <dbReference type="ChEBI" id="CHEBI:15378"/>
        <dbReference type="ChEBI" id="CHEBI:15379"/>
        <dbReference type="ChEBI" id="CHEBI:16240"/>
        <dbReference type="ChEBI" id="CHEBI:16301"/>
        <dbReference type="ChEBI" id="CHEBI:17632"/>
        <dbReference type="ChEBI" id="CHEBI:33190"/>
        <dbReference type="ChEBI" id="CHEBI:136067"/>
    </reaction>
</comment>
<evidence type="ECO:0000256" key="1">
    <source>
        <dbReference type="ARBA" id="ARBA00001917"/>
    </source>
</evidence>
<dbReference type="GO" id="GO:0018580">
    <property type="term" value="F:nitronate monooxygenase activity"/>
    <property type="evidence" value="ECO:0007669"/>
    <property type="project" value="InterPro"/>
</dbReference>
<dbReference type="FunFam" id="3.20.20.70:FF:000154">
    <property type="entry name" value="Probable nitronate monooxygenase"/>
    <property type="match status" value="1"/>
</dbReference>
<evidence type="ECO:0000256" key="3">
    <source>
        <dbReference type="ARBA" id="ARBA00022575"/>
    </source>
</evidence>
<keyword evidence="4" id="KW-0285">Flavoprotein</keyword>
<evidence type="ECO:0000256" key="6">
    <source>
        <dbReference type="ARBA" id="ARBA00022741"/>
    </source>
</evidence>